<keyword evidence="7" id="KW-0804">Transcription</keyword>
<dbReference type="SUPFAM" id="SSF140996">
    <property type="entry name" value="Hermes dimerisation domain"/>
    <property type="match status" value="1"/>
</dbReference>
<evidence type="ECO:0000259" key="11">
    <source>
        <dbReference type="PROSITE" id="PS50808"/>
    </source>
</evidence>
<evidence type="ECO:0000256" key="8">
    <source>
        <dbReference type="ARBA" id="ARBA00023242"/>
    </source>
</evidence>
<evidence type="ECO:0000256" key="10">
    <source>
        <dbReference type="SAM" id="MobiDB-lite"/>
    </source>
</evidence>
<comment type="subcellular location">
    <subcellularLocation>
        <location evidence="1">Nucleus</location>
    </subcellularLocation>
</comment>
<dbReference type="EnsemblMetazoa" id="XM_008180526.1">
    <property type="protein sequence ID" value="XP_008178748.1"/>
    <property type="gene ID" value="LOC103307970"/>
</dbReference>
<dbReference type="GO" id="GO:0003677">
    <property type="term" value="F:DNA binding"/>
    <property type="evidence" value="ECO:0007669"/>
    <property type="project" value="UniProtKB-KW"/>
</dbReference>
<keyword evidence="2" id="KW-0479">Metal-binding</keyword>
<dbReference type="InterPro" id="IPR008906">
    <property type="entry name" value="HATC_C_dom"/>
</dbReference>
<dbReference type="Proteomes" id="UP000007819">
    <property type="component" value="Chromosome X"/>
</dbReference>
<keyword evidence="5" id="KW-0805">Transcription regulation</keyword>
<dbReference type="InterPro" id="IPR003656">
    <property type="entry name" value="Znf_BED"/>
</dbReference>
<evidence type="ECO:0000256" key="4">
    <source>
        <dbReference type="ARBA" id="ARBA00022833"/>
    </source>
</evidence>
<dbReference type="AlphaFoldDB" id="A0A8R1X2W9"/>
<evidence type="ECO:0000256" key="9">
    <source>
        <dbReference type="PROSITE-ProRule" id="PRU00027"/>
    </source>
</evidence>
<reference evidence="13" key="1">
    <citation type="submission" date="2010-06" db="EMBL/GenBank/DDBJ databases">
        <authorList>
            <person name="Jiang H."/>
            <person name="Abraham K."/>
            <person name="Ali S."/>
            <person name="Alsbrooks S.L."/>
            <person name="Anim B.N."/>
            <person name="Anosike U.S."/>
            <person name="Attaway T."/>
            <person name="Bandaranaike D.P."/>
            <person name="Battles P.K."/>
            <person name="Bell S.N."/>
            <person name="Bell A.V."/>
            <person name="Beltran B."/>
            <person name="Bickham C."/>
            <person name="Bustamante Y."/>
            <person name="Caleb T."/>
            <person name="Canada A."/>
            <person name="Cardenas V."/>
            <person name="Carter K."/>
            <person name="Chacko J."/>
            <person name="Chandrabose M.N."/>
            <person name="Chavez D."/>
            <person name="Chavez A."/>
            <person name="Chen L."/>
            <person name="Chu H.-S."/>
            <person name="Claassen K.J."/>
            <person name="Cockrell R."/>
            <person name="Collins M."/>
            <person name="Cooper J.A."/>
            <person name="Cree A."/>
            <person name="Curry S.M."/>
            <person name="Da Y."/>
            <person name="Dao M.D."/>
            <person name="Das B."/>
            <person name="Davila M.-L."/>
            <person name="Davy-Carroll L."/>
            <person name="Denson S."/>
            <person name="Dinh H."/>
            <person name="Ebong V.E."/>
            <person name="Edwards J.R."/>
            <person name="Egan A."/>
            <person name="El-Daye J."/>
            <person name="Escobedo L."/>
            <person name="Fernandez S."/>
            <person name="Fernando P.R."/>
            <person name="Flagg N."/>
            <person name="Forbes L.D."/>
            <person name="Fowler R.G."/>
            <person name="Fu Q."/>
            <person name="Gabisi R.A."/>
            <person name="Ganer J."/>
            <person name="Garbino Pronczuk A."/>
            <person name="Garcia R.M."/>
            <person name="Garner T."/>
            <person name="Garrett T.E."/>
            <person name="Gonzalez D.A."/>
            <person name="Hamid H."/>
            <person name="Hawkins E.S."/>
            <person name="Hirani K."/>
            <person name="Hogues M.E."/>
            <person name="Hollins B."/>
            <person name="Hsiao C.-H."/>
            <person name="Jabil R."/>
            <person name="James M.L."/>
            <person name="Jhangiani S.N."/>
            <person name="Johnson B."/>
            <person name="Johnson Q."/>
            <person name="Joshi V."/>
            <person name="Kalu J.B."/>
            <person name="Kam C."/>
            <person name="Kashfia A."/>
            <person name="Keebler J."/>
            <person name="Kisamo H."/>
            <person name="Kovar C.L."/>
            <person name="Lago L.A."/>
            <person name="Lai C.-Y."/>
            <person name="Laidlaw J."/>
            <person name="Lara F."/>
            <person name="Le T.-K."/>
            <person name="Lee S.L."/>
            <person name="Legall F.H."/>
            <person name="Lemon S.J."/>
            <person name="Lewis L.R."/>
            <person name="Li B."/>
            <person name="Liu Y."/>
            <person name="Liu Y.-S."/>
            <person name="Lopez J."/>
            <person name="Lozado R.J."/>
            <person name="Lu J."/>
            <person name="Madu R.C."/>
            <person name="Maheshwari M."/>
            <person name="Maheshwari R."/>
            <person name="Malloy K."/>
            <person name="Martinez E."/>
            <person name="Mathew T."/>
            <person name="Mercado I.C."/>
            <person name="Mercado C."/>
            <person name="Meyer B."/>
            <person name="Montgomery K."/>
            <person name="Morgan M.B."/>
            <person name="Munidasa M."/>
            <person name="Nazareth L.V."/>
            <person name="Nelson J."/>
            <person name="Ng B.M."/>
            <person name="Nguyen N.B."/>
            <person name="Nguyen P.Q."/>
            <person name="Nguyen T."/>
            <person name="Obregon M."/>
            <person name="Okwuonu G.O."/>
            <person name="Onwere C.G."/>
            <person name="Orozco G."/>
            <person name="Parra A."/>
            <person name="Patel S."/>
            <person name="Patil S."/>
            <person name="Perez A."/>
            <person name="Perez Y."/>
            <person name="Pham C."/>
            <person name="Primus E.L."/>
            <person name="Pu L.-L."/>
            <person name="Puazo M."/>
            <person name="Qin X."/>
            <person name="Quiroz J.B."/>
            <person name="Reese J."/>
            <person name="Richards S."/>
            <person name="Rives C.M."/>
            <person name="Robberts R."/>
            <person name="Ruiz S.J."/>
            <person name="Ruiz M.J."/>
            <person name="Santibanez J."/>
            <person name="Schneider B.W."/>
            <person name="Sisson I."/>
            <person name="Smith M."/>
            <person name="Sodergren E."/>
            <person name="Song X.-Z."/>
            <person name="Song B.B."/>
            <person name="Summersgill H."/>
            <person name="Thelus R."/>
            <person name="Thornton R.D."/>
            <person name="Trejos Z.Y."/>
            <person name="Usmani K."/>
            <person name="Vattathil S."/>
            <person name="Villasana D."/>
            <person name="Walker D.L."/>
            <person name="Wang S."/>
            <person name="Wang K."/>
            <person name="White C.S."/>
            <person name="Williams A.C."/>
            <person name="Williamson J."/>
            <person name="Wilson K."/>
            <person name="Woghiren I.O."/>
            <person name="Woodworth J.R."/>
            <person name="Worley K.C."/>
            <person name="Wright R.A."/>
            <person name="Wu W."/>
            <person name="Young L."/>
            <person name="Zhang L."/>
            <person name="Zhang J."/>
            <person name="Zhu Y."/>
            <person name="Muzny D.M."/>
            <person name="Weinstock G."/>
            <person name="Gibbs R.A."/>
        </authorList>
    </citation>
    <scope>NUCLEOTIDE SEQUENCE [LARGE SCALE GENOMIC DNA]</scope>
    <source>
        <strain evidence="13">LSR1</strain>
    </source>
</reference>
<evidence type="ECO:0000256" key="1">
    <source>
        <dbReference type="ARBA" id="ARBA00004123"/>
    </source>
</evidence>
<reference evidence="12" key="2">
    <citation type="submission" date="2022-06" db="UniProtKB">
        <authorList>
            <consortium name="EnsemblMetazoa"/>
        </authorList>
    </citation>
    <scope>IDENTIFICATION</scope>
</reference>
<evidence type="ECO:0000313" key="13">
    <source>
        <dbReference type="Proteomes" id="UP000007819"/>
    </source>
</evidence>
<dbReference type="OrthoDB" id="6625919at2759"/>
<keyword evidence="6" id="KW-0238">DNA-binding</keyword>
<evidence type="ECO:0000256" key="5">
    <source>
        <dbReference type="ARBA" id="ARBA00023015"/>
    </source>
</evidence>
<organism evidence="12 13">
    <name type="scientific">Acyrthosiphon pisum</name>
    <name type="common">Pea aphid</name>
    <dbReference type="NCBI Taxonomy" id="7029"/>
    <lineage>
        <taxon>Eukaryota</taxon>
        <taxon>Metazoa</taxon>
        <taxon>Ecdysozoa</taxon>
        <taxon>Arthropoda</taxon>
        <taxon>Hexapoda</taxon>
        <taxon>Insecta</taxon>
        <taxon>Pterygota</taxon>
        <taxon>Neoptera</taxon>
        <taxon>Paraneoptera</taxon>
        <taxon>Hemiptera</taxon>
        <taxon>Sternorrhyncha</taxon>
        <taxon>Aphidomorpha</taxon>
        <taxon>Aphidoidea</taxon>
        <taxon>Aphididae</taxon>
        <taxon>Macrosiphini</taxon>
        <taxon>Acyrthosiphon</taxon>
    </lineage>
</organism>
<keyword evidence="4" id="KW-0862">Zinc</keyword>
<dbReference type="GeneID" id="103307970"/>
<accession>A0A8R1X2W9</accession>
<protein>
    <recommendedName>
        <fullName evidence="11">BED-type domain-containing protein</fullName>
    </recommendedName>
</protein>
<feature type="region of interest" description="Disordered" evidence="10">
    <location>
        <begin position="66"/>
        <end position="88"/>
    </location>
</feature>
<dbReference type="GO" id="GO:0046983">
    <property type="term" value="F:protein dimerization activity"/>
    <property type="evidence" value="ECO:0007669"/>
    <property type="project" value="InterPro"/>
</dbReference>
<dbReference type="PANTHER" id="PTHR46481:SF10">
    <property type="entry name" value="ZINC FINGER BED DOMAIN-CONTAINING PROTEIN 39"/>
    <property type="match status" value="1"/>
</dbReference>
<dbReference type="InterPro" id="IPR052035">
    <property type="entry name" value="ZnF_BED_domain_contain"/>
</dbReference>
<dbReference type="PROSITE" id="PS50808">
    <property type="entry name" value="ZF_BED"/>
    <property type="match status" value="1"/>
</dbReference>
<keyword evidence="13" id="KW-1185">Reference proteome</keyword>
<keyword evidence="8" id="KW-0539">Nucleus</keyword>
<dbReference type="Pfam" id="PF05699">
    <property type="entry name" value="Dimer_Tnp_hAT"/>
    <property type="match status" value="1"/>
</dbReference>
<evidence type="ECO:0000256" key="7">
    <source>
        <dbReference type="ARBA" id="ARBA00023163"/>
    </source>
</evidence>
<keyword evidence="3 9" id="KW-0863">Zinc-finger</keyword>
<dbReference type="InterPro" id="IPR012337">
    <property type="entry name" value="RNaseH-like_sf"/>
</dbReference>
<proteinExistence type="predicted"/>
<dbReference type="KEGG" id="api:103307970"/>
<evidence type="ECO:0000256" key="3">
    <source>
        <dbReference type="ARBA" id="ARBA00022771"/>
    </source>
</evidence>
<dbReference type="SUPFAM" id="SSF53098">
    <property type="entry name" value="Ribonuclease H-like"/>
    <property type="match status" value="1"/>
</dbReference>
<dbReference type="GO" id="GO:0005634">
    <property type="term" value="C:nucleus"/>
    <property type="evidence" value="ECO:0007669"/>
    <property type="project" value="UniProtKB-SubCell"/>
</dbReference>
<name>A0A8R1X2W9_ACYPI</name>
<dbReference type="PANTHER" id="PTHR46481">
    <property type="entry name" value="ZINC FINGER BED DOMAIN-CONTAINING PROTEIN 4"/>
    <property type="match status" value="1"/>
</dbReference>
<evidence type="ECO:0000256" key="2">
    <source>
        <dbReference type="ARBA" id="ARBA00022723"/>
    </source>
</evidence>
<dbReference type="RefSeq" id="XP_008178748.1">
    <property type="nucleotide sequence ID" value="XM_008180526.1"/>
</dbReference>
<feature type="domain" description="BED-type" evidence="11">
    <location>
        <begin position="7"/>
        <end position="52"/>
    </location>
</feature>
<sequence length="615" mass="69797">MAPYSGRPQDNIWSSFVKLTPNGAFKTTRARCKKCSKEMSSLVKRMKEHLVKCQIDVEVVEDHNTCDTGDTEDGQSLSNGSNDLSNNDNLSNNNMINILNEACEIETNTLTASTSTISSLSSSIIKKGTQQTSKNAIGDFVIRTTQIDKKRFDLQTAKFIYSTNTPFRHVEHPEFVKLINQLRPGYKLPNRHNIANNLLDEVFNVTISEIKSQLRGKSVCMSMDGWSNIHNEPVVCISVYDIIEKSVFLVETIDTQDNSHNSEYLLNLAVEAINNCQKYDCIVRSFVTDNAANMAKMREELAQIDEIGAVNNNVRDIITYGCSAHILNLLAHDLEVNSIKSNIKHVIKYFRNSHKIGAKYKQAGGKTLILPSDVRWNTFSDCLQSYLENWHILSSVCSNNRAAIDATIIRKIEDMEMKRNAEDYFKKLKMISISLDKIQKDSCTLSEAIDVWKDLLDFFEKNCDSSEIEKLKDRYDMAVTPPHFLANMLDPKFNGTRLSEEESDSALQYIYSYHPNVLAEIINYQAQCAPFKPYLFNSDTVNNISPMAWWSALFKRKLISNDLNTLTMQLFTAVCSSAGIERLFSSFGFIHSKSRNRLGVEKCSKLVTVFKHLNK</sequence>
<feature type="compositionally biased region" description="Low complexity" evidence="10">
    <location>
        <begin position="76"/>
        <end position="88"/>
    </location>
</feature>
<evidence type="ECO:0000256" key="6">
    <source>
        <dbReference type="ARBA" id="ARBA00023125"/>
    </source>
</evidence>
<evidence type="ECO:0000313" key="12">
    <source>
        <dbReference type="EnsemblMetazoa" id="XP_008178748.1"/>
    </source>
</evidence>
<dbReference type="GO" id="GO:0008270">
    <property type="term" value="F:zinc ion binding"/>
    <property type="evidence" value="ECO:0007669"/>
    <property type="project" value="UniProtKB-KW"/>
</dbReference>